<keyword evidence="5" id="KW-1185">Reference proteome</keyword>
<gene>
    <name evidence="4" type="ORF">GCM10010918_05170</name>
</gene>
<protein>
    <submittedName>
        <fullName evidence="4">ABC transporter</fullName>
    </submittedName>
</protein>
<comment type="similarity">
    <text evidence="1">Belongs to the protein kinase superfamily. ADCK protein kinase family.</text>
</comment>
<evidence type="ECO:0000313" key="5">
    <source>
        <dbReference type="Proteomes" id="UP000600247"/>
    </source>
</evidence>
<evidence type="ECO:0000256" key="2">
    <source>
        <dbReference type="SAM" id="Phobius"/>
    </source>
</evidence>
<dbReference type="CDD" id="cd05121">
    <property type="entry name" value="ABC1_ADCK3-like"/>
    <property type="match status" value="1"/>
</dbReference>
<dbReference type="InterPro" id="IPR050154">
    <property type="entry name" value="UbiB_kinase"/>
</dbReference>
<dbReference type="PANTHER" id="PTHR10566:SF113">
    <property type="entry name" value="PROTEIN ACTIVITY OF BC1 COMPLEX KINASE 7, CHLOROPLASTIC"/>
    <property type="match status" value="1"/>
</dbReference>
<dbReference type="InterPro" id="IPR000719">
    <property type="entry name" value="Prot_kinase_dom"/>
</dbReference>
<name>A0A917GS69_9BACL</name>
<evidence type="ECO:0000313" key="4">
    <source>
        <dbReference type="EMBL" id="GGG55265.1"/>
    </source>
</evidence>
<accession>A0A917GS69</accession>
<comment type="caution">
    <text evidence="4">The sequence shown here is derived from an EMBL/GenBank/DDBJ whole genome shotgun (WGS) entry which is preliminary data.</text>
</comment>
<organism evidence="4 5">
    <name type="scientific">Paenibacillus radicis</name>
    <name type="common">ex Gao et al. 2016</name>
    <dbReference type="NCBI Taxonomy" id="1737354"/>
    <lineage>
        <taxon>Bacteria</taxon>
        <taxon>Bacillati</taxon>
        <taxon>Bacillota</taxon>
        <taxon>Bacilli</taxon>
        <taxon>Bacillales</taxon>
        <taxon>Paenibacillaceae</taxon>
        <taxon>Paenibacillus</taxon>
    </lineage>
</organism>
<feature type="transmembrane region" description="Helical" evidence="2">
    <location>
        <begin position="517"/>
        <end position="543"/>
    </location>
</feature>
<dbReference type="Gene3D" id="1.10.510.10">
    <property type="entry name" value="Transferase(Phosphotransferase) domain 1"/>
    <property type="match status" value="1"/>
</dbReference>
<dbReference type="Pfam" id="PF03109">
    <property type="entry name" value="ABC1"/>
    <property type="match status" value="1"/>
</dbReference>
<dbReference type="Proteomes" id="UP000600247">
    <property type="component" value="Unassembled WGS sequence"/>
</dbReference>
<feature type="transmembrane region" description="Helical" evidence="2">
    <location>
        <begin position="489"/>
        <end position="511"/>
    </location>
</feature>
<keyword evidence="2" id="KW-1133">Transmembrane helix</keyword>
<dbReference type="GO" id="GO:0005524">
    <property type="term" value="F:ATP binding"/>
    <property type="evidence" value="ECO:0007669"/>
    <property type="project" value="InterPro"/>
</dbReference>
<dbReference type="AlphaFoldDB" id="A0A917GS69"/>
<dbReference type="PANTHER" id="PTHR10566">
    <property type="entry name" value="CHAPERONE-ACTIVITY OF BC1 COMPLEX CABC1 -RELATED"/>
    <property type="match status" value="1"/>
</dbReference>
<keyword evidence="2" id="KW-0812">Transmembrane</keyword>
<dbReference type="GO" id="GO:0004672">
    <property type="term" value="F:protein kinase activity"/>
    <property type="evidence" value="ECO:0007669"/>
    <property type="project" value="InterPro"/>
</dbReference>
<evidence type="ECO:0000256" key="1">
    <source>
        <dbReference type="ARBA" id="ARBA00009670"/>
    </source>
</evidence>
<feature type="domain" description="Protein kinase" evidence="3">
    <location>
        <begin position="115"/>
        <end position="479"/>
    </location>
</feature>
<dbReference type="SUPFAM" id="SSF56112">
    <property type="entry name" value="Protein kinase-like (PK-like)"/>
    <property type="match status" value="1"/>
</dbReference>
<dbReference type="InterPro" id="IPR011009">
    <property type="entry name" value="Kinase-like_dom_sf"/>
</dbReference>
<dbReference type="PROSITE" id="PS50011">
    <property type="entry name" value="PROTEIN_KINASE_DOM"/>
    <property type="match status" value="1"/>
</dbReference>
<evidence type="ECO:0000259" key="3">
    <source>
        <dbReference type="PROSITE" id="PS50011"/>
    </source>
</evidence>
<sequence>MKRYREIGLALLRNGFGYIAKDLGLPDRIVARGDQDTHEMRRRSVGERLRSFLEELGPTFVKLGQLASTRADLIPASLIGELERLQDQVPPFAYEEAVSIIEQELGAPLGVLYASFHKTPLASASIGQVYQAVLIDGTAVAVKVQRPNITKQIETDLDILIELAKMAEHRLEWARQYQIRDMVEELAKAIRTELDYEKEARNAERFASYASKYNGLRIPAVYGQLSSKKVLTMEFLEGIKLSDKESLQEAGHHARSIAERYAEAILHQVLSDGLFHGDPHPGNVLVMASGDLAFLDFGMVGRLGSQRKRQFGALVIALRNQSTNGVIRAISAMGFIPDQADMELLRTDVDELRDKYYKVPLSQLSLGESVNDLFLLARRHQIRLPAELTLLGKTFLTMEGVVTMLDPDFSVFDVAEPIGRQLFLEQFNIRVLAGQWLEEIPEYAAIAADVPAGVRKLLTALRRGKFGLEITVPELGEFLRKMDQISNRLSLSIVLLSFSIIMVGLIIGSSLRHQDNVLWNIPAIEIGFGVASLLFVWIIYSIYRSGRF</sequence>
<reference evidence="4 5" key="1">
    <citation type="journal article" date="2014" name="Int. J. Syst. Evol. Microbiol.">
        <title>Complete genome sequence of Corynebacterium casei LMG S-19264T (=DSM 44701T), isolated from a smear-ripened cheese.</title>
        <authorList>
            <consortium name="US DOE Joint Genome Institute (JGI-PGF)"/>
            <person name="Walter F."/>
            <person name="Albersmeier A."/>
            <person name="Kalinowski J."/>
            <person name="Ruckert C."/>
        </authorList>
    </citation>
    <scope>NUCLEOTIDE SEQUENCE [LARGE SCALE GENOMIC DNA]</scope>
    <source>
        <strain evidence="4 5">CGMCC 1.15286</strain>
    </source>
</reference>
<keyword evidence="2" id="KW-0472">Membrane</keyword>
<proteinExistence type="inferred from homology"/>
<dbReference type="InterPro" id="IPR004147">
    <property type="entry name" value="ABC1_dom"/>
</dbReference>
<dbReference type="EMBL" id="BMHY01000001">
    <property type="protein sequence ID" value="GGG55265.1"/>
    <property type="molecule type" value="Genomic_DNA"/>
</dbReference>